<evidence type="ECO:0000313" key="2">
    <source>
        <dbReference type="Proteomes" id="UP000494106"/>
    </source>
</evidence>
<protein>
    <submittedName>
        <fullName evidence="1">Uncharacterized protein</fullName>
    </submittedName>
</protein>
<sequence length="212" mass="24044">MQVQALTGHGGIGEYLHRFHLRDNPGCECDPEVSESVWHILTECPRFQADRLDLEHRIDKKIIKRNFAAIMGDLETATLFLGFAERAFRIATERNKTDRPAGPQPPAGDYVARIGARLVARRLVPIHQILATAEMGQPGLNTRPVALFMDEGSERLGIGFGRCLRSSVTLSPGLAALIRGHTRKNTMRRGEYEDFRKQNLRQWKHLNRLRIL</sequence>
<accession>A0A8S1A2L0</accession>
<proteinExistence type="predicted"/>
<organism evidence="1 2">
    <name type="scientific">Arctia plantaginis</name>
    <name type="common">Wood tiger moth</name>
    <name type="synonym">Phalaena plantaginis</name>
    <dbReference type="NCBI Taxonomy" id="874455"/>
    <lineage>
        <taxon>Eukaryota</taxon>
        <taxon>Metazoa</taxon>
        <taxon>Ecdysozoa</taxon>
        <taxon>Arthropoda</taxon>
        <taxon>Hexapoda</taxon>
        <taxon>Insecta</taxon>
        <taxon>Pterygota</taxon>
        <taxon>Neoptera</taxon>
        <taxon>Endopterygota</taxon>
        <taxon>Lepidoptera</taxon>
        <taxon>Glossata</taxon>
        <taxon>Ditrysia</taxon>
        <taxon>Noctuoidea</taxon>
        <taxon>Erebidae</taxon>
        <taxon>Arctiinae</taxon>
        <taxon>Arctia</taxon>
    </lineage>
</organism>
<name>A0A8S1A2L0_ARCPL</name>
<dbReference type="Proteomes" id="UP000494106">
    <property type="component" value="Unassembled WGS sequence"/>
</dbReference>
<evidence type="ECO:0000313" key="1">
    <source>
        <dbReference type="EMBL" id="CAB3241152.1"/>
    </source>
</evidence>
<keyword evidence="2" id="KW-1185">Reference proteome</keyword>
<dbReference type="EMBL" id="CADEBC010000508">
    <property type="protein sequence ID" value="CAB3241152.1"/>
    <property type="molecule type" value="Genomic_DNA"/>
</dbReference>
<gene>
    <name evidence="1" type="ORF">APLA_LOCUS8452</name>
</gene>
<reference evidence="1 2" key="1">
    <citation type="submission" date="2020-04" db="EMBL/GenBank/DDBJ databases">
        <authorList>
            <person name="Wallbank WR R."/>
            <person name="Pardo Diaz C."/>
            <person name="Kozak K."/>
            <person name="Martin S."/>
            <person name="Jiggins C."/>
            <person name="Moest M."/>
            <person name="Warren A I."/>
            <person name="Byers J.R.P. K."/>
            <person name="Montejo-Kovacevich G."/>
            <person name="Yen C E."/>
        </authorList>
    </citation>
    <scope>NUCLEOTIDE SEQUENCE [LARGE SCALE GENOMIC DNA]</scope>
</reference>
<dbReference type="OrthoDB" id="411823at2759"/>
<comment type="caution">
    <text evidence="1">The sequence shown here is derived from an EMBL/GenBank/DDBJ whole genome shotgun (WGS) entry which is preliminary data.</text>
</comment>
<dbReference type="AlphaFoldDB" id="A0A8S1A2L0"/>